<comment type="caution">
    <text evidence="1">The sequence shown here is derived from an EMBL/GenBank/DDBJ whole genome shotgun (WGS) entry which is preliminary data.</text>
</comment>
<dbReference type="CDD" id="cd07812">
    <property type="entry name" value="SRPBCC"/>
    <property type="match status" value="1"/>
</dbReference>
<dbReference type="Gene3D" id="3.30.530.20">
    <property type="match status" value="1"/>
</dbReference>
<dbReference type="EMBL" id="VORO01000005">
    <property type="protein sequence ID" value="TXD89861.1"/>
    <property type="molecule type" value="Genomic_DNA"/>
</dbReference>
<dbReference type="Proteomes" id="UP000321578">
    <property type="component" value="Unassembled WGS sequence"/>
</dbReference>
<protein>
    <submittedName>
        <fullName evidence="1">SRPBCC family protein</fullName>
    </submittedName>
</protein>
<dbReference type="OrthoDB" id="411301at2"/>
<dbReference type="AlphaFoldDB" id="A0A5C6ZI85"/>
<name>A0A5C6ZI85_9FLAO</name>
<keyword evidence="2" id="KW-1185">Reference proteome</keyword>
<evidence type="ECO:0000313" key="1">
    <source>
        <dbReference type="EMBL" id="TXD89861.1"/>
    </source>
</evidence>
<proteinExistence type="predicted"/>
<sequence>MIYNTEIKICLPIEQVIKKIDNVENLKHWQRGLVSAEHIIGAPGALGSKMKFNYRFGNRSMQVVETITKRNLPNEFHASYDTKGIHSIQENYFEKTPEGFTKWVIKCEFLPLNFFMRVMILVSPNMFRKQSEKYMKDFKNFVENEISVANV</sequence>
<evidence type="ECO:0000313" key="2">
    <source>
        <dbReference type="Proteomes" id="UP000321578"/>
    </source>
</evidence>
<dbReference type="InterPro" id="IPR023393">
    <property type="entry name" value="START-like_dom_sf"/>
</dbReference>
<dbReference type="RefSeq" id="WP_147085805.1">
    <property type="nucleotide sequence ID" value="NZ_VORM01000005.1"/>
</dbReference>
<reference evidence="1 2" key="1">
    <citation type="submission" date="2019-08" db="EMBL/GenBank/DDBJ databases">
        <title>Genomes of Subsaximicrobium wynnwilliamsii strains.</title>
        <authorList>
            <person name="Bowman J.P."/>
        </authorList>
    </citation>
    <scope>NUCLEOTIDE SEQUENCE [LARGE SCALE GENOMIC DNA]</scope>
    <source>
        <strain evidence="1 2">2-80-2</strain>
    </source>
</reference>
<dbReference type="SUPFAM" id="SSF55961">
    <property type="entry name" value="Bet v1-like"/>
    <property type="match status" value="1"/>
</dbReference>
<gene>
    <name evidence="1" type="ORF">ESY86_06570</name>
</gene>
<organism evidence="1 2">
    <name type="scientific">Subsaximicrobium wynnwilliamsii</name>
    <dbReference type="NCBI Taxonomy" id="291179"/>
    <lineage>
        <taxon>Bacteria</taxon>
        <taxon>Pseudomonadati</taxon>
        <taxon>Bacteroidota</taxon>
        <taxon>Flavobacteriia</taxon>
        <taxon>Flavobacteriales</taxon>
        <taxon>Flavobacteriaceae</taxon>
        <taxon>Subsaximicrobium</taxon>
    </lineage>
</organism>
<accession>A0A5C6ZI85</accession>